<organism evidence="12 13">
    <name type="scientific">Thiohalorhabdus denitrificans</name>
    <dbReference type="NCBI Taxonomy" id="381306"/>
    <lineage>
        <taxon>Bacteria</taxon>
        <taxon>Pseudomonadati</taxon>
        <taxon>Pseudomonadota</taxon>
        <taxon>Gammaproteobacteria</taxon>
        <taxon>Thiohalorhabdales</taxon>
        <taxon>Thiohalorhabdaceae</taxon>
        <taxon>Thiohalorhabdus</taxon>
    </lineage>
</organism>
<dbReference type="Gene3D" id="3.40.50.10860">
    <property type="entry name" value="Leucine Dehydrogenase, chain A, domain 1"/>
    <property type="match status" value="1"/>
</dbReference>
<comment type="caution">
    <text evidence="8">Lacks conserved residue(s) required for the propagation of feature annotation.</text>
</comment>
<evidence type="ECO:0000256" key="7">
    <source>
        <dbReference type="ARBA" id="ARBA00049442"/>
    </source>
</evidence>
<dbReference type="PANTHER" id="PTHR21089:SF1">
    <property type="entry name" value="BIFUNCTIONAL 3-DEHYDROQUINATE DEHYDRATASE_SHIKIMATE DEHYDROGENASE, CHLOROPLASTIC"/>
    <property type="match status" value="1"/>
</dbReference>
<accession>A0A1G5EIB7</accession>
<comment type="similarity">
    <text evidence="8">Belongs to the shikimate dehydrogenase family.</text>
</comment>
<dbReference type="GO" id="GO:0050661">
    <property type="term" value="F:NADP binding"/>
    <property type="evidence" value="ECO:0007669"/>
    <property type="project" value="InterPro"/>
</dbReference>
<keyword evidence="4 8" id="KW-0521">NADP</keyword>
<dbReference type="Pfam" id="PF08501">
    <property type="entry name" value="Shikimate_dh_N"/>
    <property type="match status" value="1"/>
</dbReference>
<dbReference type="PANTHER" id="PTHR21089">
    <property type="entry name" value="SHIKIMATE DEHYDROGENASE"/>
    <property type="match status" value="1"/>
</dbReference>
<feature type="domain" description="Shikimate dehydrogenase substrate binding N-terminal" evidence="10">
    <location>
        <begin position="12"/>
        <end position="94"/>
    </location>
</feature>
<dbReference type="GO" id="GO:0005829">
    <property type="term" value="C:cytosol"/>
    <property type="evidence" value="ECO:0007669"/>
    <property type="project" value="TreeGrafter"/>
</dbReference>
<dbReference type="GO" id="GO:0019632">
    <property type="term" value="P:shikimate metabolic process"/>
    <property type="evidence" value="ECO:0007669"/>
    <property type="project" value="InterPro"/>
</dbReference>
<dbReference type="SUPFAM" id="SSF51735">
    <property type="entry name" value="NAD(P)-binding Rossmann-fold domains"/>
    <property type="match status" value="1"/>
</dbReference>
<evidence type="ECO:0000256" key="4">
    <source>
        <dbReference type="ARBA" id="ARBA00022857"/>
    </source>
</evidence>
<dbReference type="Gene3D" id="3.40.50.720">
    <property type="entry name" value="NAD(P)-binding Rossmann-like Domain"/>
    <property type="match status" value="1"/>
</dbReference>
<dbReference type="InterPro" id="IPR041121">
    <property type="entry name" value="SDH_C"/>
</dbReference>
<keyword evidence="13" id="KW-1185">Reference proteome</keyword>
<feature type="binding site" evidence="8">
    <location>
        <position position="107"/>
    </location>
    <ligand>
        <name>shikimate</name>
        <dbReference type="ChEBI" id="CHEBI:36208"/>
    </ligand>
</feature>
<dbReference type="InterPro" id="IPR013708">
    <property type="entry name" value="Shikimate_DH-bd_N"/>
</dbReference>
<feature type="binding site" evidence="8">
    <location>
        <position position="255"/>
    </location>
    <ligand>
        <name>shikimate</name>
        <dbReference type="ChEBI" id="CHEBI:36208"/>
    </ligand>
</feature>
<keyword evidence="6 8" id="KW-0057">Aromatic amino acid biosynthesis</keyword>
<dbReference type="InterPro" id="IPR046346">
    <property type="entry name" value="Aminoacid_DH-like_N_sf"/>
</dbReference>
<evidence type="ECO:0000256" key="2">
    <source>
        <dbReference type="ARBA" id="ARBA00012962"/>
    </source>
</evidence>
<evidence type="ECO:0000259" key="9">
    <source>
        <dbReference type="Pfam" id="PF01488"/>
    </source>
</evidence>
<dbReference type="HAMAP" id="MF_00222">
    <property type="entry name" value="Shikimate_DH_AroE"/>
    <property type="match status" value="1"/>
</dbReference>
<protein>
    <recommendedName>
        <fullName evidence="2 8">Shikimate dehydrogenase (NADP(+))</fullName>
        <shortName evidence="8">SDH</shortName>
        <ecNumber evidence="2 8">1.1.1.25</ecNumber>
    </recommendedName>
</protein>
<dbReference type="EC" id="1.1.1.25" evidence="2 8"/>
<evidence type="ECO:0000256" key="3">
    <source>
        <dbReference type="ARBA" id="ARBA00022605"/>
    </source>
</evidence>
<comment type="subunit">
    <text evidence="8">Homodimer.</text>
</comment>
<evidence type="ECO:0000256" key="1">
    <source>
        <dbReference type="ARBA" id="ARBA00004871"/>
    </source>
</evidence>
<dbReference type="Pfam" id="PF18317">
    <property type="entry name" value="SDH_C"/>
    <property type="match status" value="1"/>
</dbReference>
<feature type="binding site" evidence="8">
    <location>
        <position position="83"/>
    </location>
    <ligand>
        <name>NADP(+)</name>
        <dbReference type="ChEBI" id="CHEBI:58349"/>
    </ligand>
</feature>
<feature type="binding site" evidence="8">
    <location>
        <begin position="20"/>
        <end position="22"/>
    </location>
    <ligand>
        <name>shikimate</name>
        <dbReference type="ChEBI" id="CHEBI:36208"/>
    </ligand>
</feature>
<feature type="binding site" evidence="8">
    <location>
        <position position="227"/>
    </location>
    <ligand>
        <name>shikimate</name>
        <dbReference type="ChEBI" id="CHEBI:36208"/>
    </ligand>
</feature>
<feature type="active site" description="Proton acceptor" evidence="8">
    <location>
        <position position="71"/>
    </location>
</feature>
<keyword evidence="3 8" id="KW-0028">Amino-acid biosynthesis</keyword>
<feature type="binding site" evidence="8">
    <location>
        <position position="225"/>
    </location>
    <ligand>
        <name>NADP(+)</name>
        <dbReference type="ChEBI" id="CHEBI:58349"/>
    </ligand>
</feature>
<dbReference type="CDD" id="cd01065">
    <property type="entry name" value="NAD_bind_Shikimate_DH"/>
    <property type="match status" value="1"/>
</dbReference>
<feature type="binding site" evidence="8">
    <location>
        <begin position="133"/>
        <end position="137"/>
    </location>
    <ligand>
        <name>NADP(+)</name>
        <dbReference type="ChEBI" id="CHEBI:58349"/>
    </ligand>
</feature>
<dbReference type="SUPFAM" id="SSF53223">
    <property type="entry name" value="Aminoacid dehydrogenase-like, N-terminal domain"/>
    <property type="match status" value="1"/>
</dbReference>
<keyword evidence="5 8" id="KW-0560">Oxidoreductase</keyword>
<feature type="domain" description="SDH C-terminal" evidence="11">
    <location>
        <begin position="248"/>
        <end position="268"/>
    </location>
</feature>
<feature type="binding site" evidence="8">
    <location>
        <position position="92"/>
    </location>
    <ligand>
        <name>shikimate</name>
        <dbReference type="ChEBI" id="CHEBI:36208"/>
    </ligand>
</feature>
<evidence type="ECO:0000259" key="11">
    <source>
        <dbReference type="Pfam" id="PF18317"/>
    </source>
</evidence>
<dbReference type="InterPro" id="IPR036291">
    <property type="entry name" value="NAD(P)-bd_dom_sf"/>
</dbReference>
<feature type="domain" description="Quinate/shikimate 5-dehydrogenase/glutamyl-tRNA reductase" evidence="9">
    <location>
        <begin position="123"/>
        <end position="200"/>
    </location>
</feature>
<dbReference type="GO" id="GO:0009423">
    <property type="term" value="P:chorismate biosynthetic process"/>
    <property type="evidence" value="ECO:0007669"/>
    <property type="project" value="UniProtKB-UniRule"/>
</dbReference>
<dbReference type="AlphaFoldDB" id="A0A1G5EIB7"/>
<name>A0A1G5EIB7_9GAMM</name>
<dbReference type="InterPro" id="IPR006151">
    <property type="entry name" value="Shikm_DH/Glu-tRNA_Rdtase"/>
</dbReference>
<feature type="binding site" evidence="8">
    <location>
        <position position="67"/>
    </location>
    <ligand>
        <name>shikimate</name>
        <dbReference type="ChEBI" id="CHEBI:36208"/>
    </ligand>
</feature>
<evidence type="ECO:0000256" key="6">
    <source>
        <dbReference type="ARBA" id="ARBA00023141"/>
    </source>
</evidence>
<sequence length="283" mass="30291">MQITGNTTVLGLFGDPVEHSLSPIIHADFSETSGLDTIYVPFRISPENLEAAVSSVTVLGLRGVNITVPHKETVIPFLDELTESARAIGAVNTIINNGELLTGDNTDQIGFLEDLRHRFSDMKWVEKPALVLGAGGASRAVVYALRKAGLPEIFIANRDKKRAQQVASEMAPQSGRGMGLDIQTINPALKQSGLVVNTTSLGLKGESIPELDLTHALQGTIVYDLIYSPARTPLLHSAIQLGLPVANGLGMLVRQGAISYSRWTGSEPVVESLIHRLQGQLGT</sequence>
<evidence type="ECO:0000313" key="12">
    <source>
        <dbReference type="EMBL" id="SCY26697.1"/>
    </source>
</evidence>
<dbReference type="InterPro" id="IPR022893">
    <property type="entry name" value="Shikimate_DH_fam"/>
</dbReference>
<gene>
    <name evidence="8" type="primary">aroE</name>
    <name evidence="12" type="ORF">SAMN05661077_1642</name>
</gene>
<dbReference type="GO" id="GO:0004764">
    <property type="term" value="F:shikimate 3-dehydrogenase (NADP+) activity"/>
    <property type="evidence" value="ECO:0007669"/>
    <property type="project" value="UniProtKB-UniRule"/>
</dbReference>
<evidence type="ECO:0000313" key="13">
    <source>
        <dbReference type="Proteomes" id="UP000183104"/>
    </source>
</evidence>
<dbReference type="UniPathway" id="UPA00053">
    <property type="reaction ID" value="UER00087"/>
</dbReference>
<dbReference type="EMBL" id="FMUN01000004">
    <property type="protein sequence ID" value="SCY26697.1"/>
    <property type="molecule type" value="Genomic_DNA"/>
</dbReference>
<evidence type="ECO:0000259" key="10">
    <source>
        <dbReference type="Pfam" id="PF08501"/>
    </source>
</evidence>
<dbReference type="NCBIfam" id="TIGR00507">
    <property type="entry name" value="aroE"/>
    <property type="match status" value="1"/>
</dbReference>
<dbReference type="GO" id="GO:0008652">
    <property type="term" value="P:amino acid biosynthetic process"/>
    <property type="evidence" value="ECO:0007669"/>
    <property type="project" value="UniProtKB-KW"/>
</dbReference>
<evidence type="ECO:0000256" key="8">
    <source>
        <dbReference type="HAMAP-Rule" id="MF_00222"/>
    </source>
</evidence>
<evidence type="ECO:0000256" key="5">
    <source>
        <dbReference type="ARBA" id="ARBA00023002"/>
    </source>
</evidence>
<dbReference type="Pfam" id="PF01488">
    <property type="entry name" value="Shikimate_DH"/>
    <property type="match status" value="1"/>
</dbReference>
<dbReference type="InterPro" id="IPR011342">
    <property type="entry name" value="Shikimate_DH"/>
</dbReference>
<comment type="function">
    <text evidence="8">Involved in the biosynthesis of the chorismate, which leads to the biosynthesis of aromatic amino acids. Catalyzes the reversible NADPH linked reduction of 3-dehydroshikimate (DHSA) to yield shikimate (SA).</text>
</comment>
<comment type="pathway">
    <text evidence="1 8">Metabolic intermediate biosynthesis; chorismate biosynthesis; chorismate from D-erythrose 4-phosphate and phosphoenolpyruvate: step 4/7.</text>
</comment>
<reference evidence="13" key="1">
    <citation type="submission" date="2016-10" db="EMBL/GenBank/DDBJ databases">
        <authorList>
            <person name="Varghese N."/>
        </authorList>
    </citation>
    <scope>NUCLEOTIDE SEQUENCE [LARGE SCALE GENOMIC DNA]</scope>
    <source>
        <strain evidence="13">HL 19</strain>
    </source>
</reference>
<comment type="catalytic activity">
    <reaction evidence="7 8">
        <text>shikimate + NADP(+) = 3-dehydroshikimate + NADPH + H(+)</text>
        <dbReference type="Rhea" id="RHEA:17737"/>
        <dbReference type="ChEBI" id="CHEBI:15378"/>
        <dbReference type="ChEBI" id="CHEBI:16630"/>
        <dbReference type="ChEBI" id="CHEBI:36208"/>
        <dbReference type="ChEBI" id="CHEBI:57783"/>
        <dbReference type="ChEBI" id="CHEBI:58349"/>
        <dbReference type="EC" id="1.1.1.25"/>
    </reaction>
</comment>
<dbReference type="Proteomes" id="UP000183104">
    <property type="component" value="Unassembled WGS sequence"/>
</dbReference>
<dbReference type="GO" id="GO:0009073">
    <property type="term" value="P:aromatic amino acid family biosynthetic process"/>
    <property type="evidence" value="ECO:0007669"/>
    <property type="project" value="UniProtKB-KW"/>
</dbReference>
<feature type="binding site" evidence="8">
    <location>
        <position position="248"/>
    </location>
    <ligand>
        <name>NADP(+)</name>
        <dbReference type="ChEBI" id="CHEBI:58349"/>
    </ligand>
</feature>
<proteinExistence type="inferred from homology"/>